<proteinExistence type="predicted"/>
<sequence>MPLARHWSVFLVYRVRHNHSHTMSRRGWHAWAYGILVQTVGERFNLVQILSTHTPFYFPKSLIAAF</sequence>
<keyword evidence="2" id="KW-1185">Reference proteome</keyword>
<organism evidence="1 2">
    <name type="scientific">Grifola frondosa</name>
    <name type="common">Maitake</name>
    <name type="synonym">Polyporus frondosus</name>
    <dbReference type="NCBI Taxonomy" id="5627"/>
    <lineage>
        <taxon>Eukaryota</taxon>
        <taxon>Fungi</taxon>
        <taxon>Dikarya</taxon>
        <taxon>Basidiomycota</taxon>
        <taxon>Agaricomycotina</taxon>
        <taxon>Agaricomycetes</taxon>
        <taxon>Polyporales</taxon>
        <taxon>Grifolaceae</taxon>
        <taxon>Grifola</taxon>
    </lineage>
</organism>
<gene>
    <name evidence="1" type="ORF">A0H81_09443</name>
</gene>
<evidence type="ECO:0000313" key="2">
    <source>
        <dbReference type="Proteomes" id="UP000092993"/>
    </source>
</evidence>
<reference evidence="1 2" key="1">
    <citation type="submission" date="2016-03" db="EMBL/GenBank/DDBJ databases">
        <title>Whole genome sequencing of Grifola frondosa 9006-11.</title>
        <authorList>
            <person name="Min B."/>
            <person name="Park H."/>
            <person name="Kim J.-G."/>
            <person name="Cho H."/>
            <person name="Oh Y.-L."/>
            <person name="Kong W.-S."/>
            <person name="Choi I.-G."/>
        </authorList>
    </citation>
    <scope>NUCLEOTIDE SEQUENCE [LARGE SCALE GENOMIC DNA]</scope>
    <source>
        <strain evidence="1 2">9006-11</strain>
    </source>
</reference>
<dbReference type="AlphaFoldDB" id="A0A1C7M0X2"/>
<comment type="caution">
    <text evidence="1">The sequence shown here is derived from an EMBL/GenBank/DDBJ whole genome shotgun (WGS) entry which is preliminary data.</text>
</comment>
<protein>
    <submittedName>
        <fullName evidence="1">Uncharacterized protein</fullName>
    </submittedName>
</protein>
<dbReference type="EMBL" id="LUGG01000013">
    <property type="protein sequence ID" value="OBZ70570.1"/>
    <property type="molecule type" value="Genomic_DNA"/>
</dbReference>
<accession>A0A1C7M0X2</accession>
<name>A0A1C7M0X2_GRIFR</name>
<evidence type="ECO:0000313" key="1">
    <source>
        <dbReference type="EMBL" id="OBZ70570.1"/>
    </source>
</evidence>
<dbReference type="Proteomes" id="UP000092993">
    <property type="component" value="Unassembled WGS sequence"/>
</dbReference>